<dbReference type="GeneID" id="68573845"/>
<protein>
    <submittedName>
        <fullName evidence="2">Uncharacterized protein</fullName>
    </submittedName>
</protein>
<dbReference type="Proteomes" id="UP001500194">
    <property type="component" value="Unassembled WGS sequence"/>
</dbReference>
<evidence type="ECO:0000313" key="2">
    <source>
        <dbReference type="EMBL" id="GAA0652592.1"/>
    </source>
</evidence>
<keyword evidence="3" id="KW-1185">Reference proteome</keyword>
<feature type="compositionally biased region" description="Acidic residues" evidence="1">
    <location>
        <begin position="273"/>
        <end position="289"/>
    </location>
</feature>
<name>A0AAV3T0B0_9EURY</name>
<feature type="compositionally biased region" description="Basic and acidic residues" evidence="1">
    <location>
        <begin position="173"/>
        <end position="188"/>
    </location>
</feature>
<evidence type="ECO:0000313" key="3">
    <source>
        <dbReference type="Proteomes" id="UP001500194"/>
    </source>
</evidence>
<dbReference type="RefSeq" id="WP_227260834.1">
    <property type="nucleotide sequence ID" value="NZ_BAAADU010000002.1"/>
</dbReference>
<reference evidence="2 3" key="1">
    <citation type="journal article" date="2019" name="Int. J. Syst. Evol. Microbiol.">
        <title>The Global Catalogue of Microorganisms (GCM) 10K type strain sequencing project: providing services to taxonomists for standard genome sequencing and annotation.</title>
        <authorList>
            <consortium name="The Broad Institute Genomics Platform"/>
            <consortium name="The Broad Institute Genome Sequencing Center for Infectious Disease"/>
            <person name="Wu L."/>
            <person name="Ma J."/>
        </authorList>
    </citation>
    <scope>NUCLEOTIDE SEQUENCE [LARGE SCALE GENOMIC DNA]</scope>
    <source>
        <strain evidence="2 3">JCM 16327</strain>
    </source>
</reference>
<feature type="compositionally biased region" description="Low complexity" evidence="1">
    <location>
        <begin position="203"/>
        <end position="218"/>
    </location>
</feature>
<accession>A0AAV3T0B0</accession>
<feature type="compositionally biased region" description="Polar residues" evidence="1">
    <location>
        <begin position="147"/>
        <end position="169"/>
    </location>
</feature>
<gene>
    <name evidence="2" type="ORF">GCM10009019_14790</name>
</gene>
<feature type="compositionally biased region" description="Gly residues" evidence="1">
    <location>
        <begin position="294"/>
        <end position="310"/>
    </location>
</feature>
<dbReference type="AlphaFoldDB" id="A0AAV3T0B0"/>
<sequence length="327" mass="32933">MRGFASKVAVLLVVASALTMTGGYGTTASYLSDTETASGSIDAATGGDITLEKITPKKLNAKSNAKFTVHLDISGDASVRCGETTLRVLKTGDTITSLNQACDSSNAKFSRADLVDAVNGSGTYDVTVTVRFESGFTASATTTLDVQHASPGTQTVGGTNTGDDSGFTETDSDESRVVENETDRRNETKGNTSKQSDGERNASENTLNESESLENDSTPLENESESLENDTKSGDAGNESANAGEDADDGSTDGNADGGETRGENDGSGADAGDADAGESDGESDDAPGEESTAGGGAGSEDDGGGGGEQSGDDTERDDDDGGGGAS</sequence>
<evidence type="ECO:0000256" key="1">
    <source>
        <dbReference type="SAM" id="MobiDB-lite"/>
    </source>
</evidence>
<organism evidence="2 3">
    <name type="scientific">Salarchaeum japonicum</name>
    <dbReference type="NCBI Taxonomy" id="555573"/>
    <lineage>
        <taxon>Archaea</taxon>
        <taxon>Methanobacteriati</taxon>
        <taxon>Methanobacteriota</taxon>
        <taxon>Stenosarchaea group</taxon>
        <taxon>Halobacteria</taxon>
        <taxon>Halobacteriales</taxon>
        <taxon>Halobacteriaceae</taxon>
    </lineage>
</organism>
<feature type="region of interest" description="Disordered" evidence="1">
    <location>
        <begin position="147"/>
        <end position="327"/>
    </location>
</feature>
<proteinExistence type="predicted"/>
<comment type="caution">
    <text evidence="2">The sequence shown here is derived from an EMBL/GenBank/DDBJ whole genome shotgun (WGS) entry which is preliminary data.</text>
</comment>
<feature type="compositionally biased region" description="Acidic residues" evidence="1">
    <location>
        <begin position="311"/>
        <end position="327"/>
    </location>
</feature>
<dbReference type="EMBL" id="BAAADU010000002">
    <property type="protein sequence ID" value="GAA0652592.1"/>
    <property type="molecule type" value="Genomic_DNA"/>
</dbReference>